<reference evidence="3" key="2">
    <citation type="submission" date="2023-06" db="EMBL/GenBank/DDBJ databases">
        <title>Genome assembly of Pristionchus species.</title>
        <authorList>
            <person name="Yoshida K."/>
            <person name="Sommer R.J."/>
        </authorList>
    </citation>
    <scope>NUCLEOTIDE SEQUENCE</scope>
    <source>
        <strain evidence="3">RS5460</strain>
    </source>
</reference>
<keyword evidence="4" id="KW-1185">Reference proteome</keyword>
<accession>A0AAN5D4L6</accession>
<dbReference type="InterPro" id="IPR053220">
    <property type="entry name" value="Nematode_rcpt-like_serp_H"/>
</dbReference>
<keyword evidence="1" id="KW-0472">Membrane</keyword>
<feature type="non-terminal residue" evidence="3">
    <location>
        <position position="155"/>
    </location>
</feature>
<feature type="transmembrane region" description="Helical" evidence="1">
    <location>
        <begin position="49"/>
        <end position="71"/>
    </location>
</feature>
<comment type="caution">
    <text evidence="3">The sequence shown here is derived from an EMBL/GenBank/DDBJ whole genome shotgun (WGS) entry which is preliminary data.</text>
</comment>
<evidence type="ECO:0000313" key="4">
    <source>
        <dbReference type="Proteomes" id="UP001328107"/>
    </source>
</evidence>
<dbReference type="EMBL" id="BTRK01000005">
    <property type="protein sequence ID" value="GMR55539.1"/>
    <property type="molecule type" value="Genomic_DNA"/>
</dbReference>
<feature type="transmembrane region" description="Helical" evidence="1">
    <location>
        <begin position="91"/>
        <end position="111"/>
    </location>
</feature>
<protein>
    <recommendedName>
        <fullName evidence="5">G protein-coupled receptor</fullName>
    </recommendedName>
</protein>
<feature type="transmembrane region" description="Helical" evidence="1">
    <location>
        <begin position="132"/>
        <end position="152"/>
    </location>
</feature>
<gene>
    <name evidence="2" type="ORF">PMAYCL1PPCAC_25730</name>
    <name evidence="3" type="ORF">PMAYCL1PPCAC_25734</name>
</gene>
<dbReference type="PANTHER" id="PTHR22941">
    <property type="entry name" value="SERPENTINE RECEPTOR"/>
    <property type="match status" value="1"/>
</dbReference>
<evidence type="ECO:0000256" key="1">
    <source>
        <dbReference type="SAM" id="Phobius"/>
    </source>
</evidence>
<dbReference type="PANTHER" id="PTHR22941:SF26">
    <property type="entry name" value="SERPENTINE RECEPTOR, CLASS H"/>
    <property type="match status" value="1"/>
</dbReference>
<dbReference type="Pfam" id="PF10327">
    <property type="entry name" value="7TM_GPCR_Sri"/>
    <property type="match status" value="1"/>
</dbReference>
<keyword evidence="1" id="KW-0812">Transmembrane</keyword>
<feature type="transmembrane region" description="Helical" evidence="1">
    <location>
        <begin position="14"/>
        <end position="37"/>
    </location>
</feature>
<reference evidence="4" key="1">
    <citation type="submission" date="2022-10" db="EMBL/GenBank/DDBJ databases">
        <title>Genome assembly of Pristionchus species.</title>
        <authorList>
            <person name="Yoshida K."/>
            <person name="Sommer R.J."/>
        </authorList>
    </citation>
    <scope>NUCLEOTIDE SEQUENCE [LARGE SCALE GENOMIC DNA]</scope>
    <source>
        <strain evidence="2 4">RS5460</strain>
    </source>
</reference>
<proteinExistence type="predicted"/>
<dbReference type="AlphaFoldDB" id="A0AAN5D4L6"/>
<keyword evidence="1" id="KW-1133">Transmembrane helix</keyword>
<evidence type="ECO:0000313" key="3">
    <source>
        <dbReference type="EMBL" id="GMR55539.1"/>
    </source>
</evidence>
<dbReference type="EMBL" id="BTRK01000005">
    <property type="protein sequence ID" value="GMR55535.1"/>
    <property type="molecule type" value="Genomic_DNA"/>
</dbReference>
<dbReference type="Proteomes" id="UP001328107">
    <property type="component" value="Unassembled WGS sequence"/>
</dbReference>
<evidence type="ECO:0000313" key="2">
    <source>
        <dbReference type="EMBL" id="GMR55535.1"/>
    </source>
</evidence>
<sequence length="155" mass="17446">MTGIYVSHELSERLNIFCLILFCVSQAASCLVFFCFYKVPTSHEKLLRRYLLAVQVIAVAYDIHFDVLFLSHPIFPVHGGYCDGLLCFKELHGILVLMIGNIGVAIIMCLVRRHQTILLPYSPLKFEMRSIWSLHGIMGVVFSIPGASAVFIPVD</sequence>
<dbReference type="InterPro" id="IPR019429">
    <property type="entry name" value="7TM_GPCR_serpentine_rcpt_Sri"/>
</dbReference>
<organism evidence="3 4">
    <name type="scientific">Pristionchus mayeri</name>
    <dbReference type="NCBI Taxonomy" id="1317129"/>
    <lineage>
        <taxon>Eukaryota</taxon>
        <taxon>Metazoa</taxon>
        <taxon>Ecdysozoa</taxon>
        <taxon>Nematoda</taxon>
        <taxon>Chromadorea</taxon>
        <taxon>Rhabditida</taxon>
        <taxon>Rhabditina</taxon>
        <taxon>Diplogasteromorpha</taxon>
        <taxon>Diplogasteroidea</taxon>
        <taxon>Neodiplogasteridae</taxon>
        <taxon>Pristionchus</taxon>
    </lineage>
</organism>
<evidence type="ECO:0008006" key="5">
    <source>
        <dbReference type="Google" id="ProtNLM"/>
    </source>
</evidence>
<name>A0AAN5D4L6_9BILA</name>